<dbReference type="PATRIC" id="fig|1619093.3.peg.519"/>
<dbReference type="InterPro" id="IPR001714">
    <property type="entry name" value="Pept_M24_MAP"/>
</dbReference>
<dbReference type="EC" id="3.4.11.18" evidence="6 7"/>
<comment type="function">
    <text evidence="1 6">Removes the N-terminal methionine from nascent proteins. The N-terminal methionine is often cleaved when the second residue in the primary sequence is small and uncharged (Met-Ala-, Cys, Gly, Pro, Ser, Thr, or Val). Requires deformylation of the N(alpha)-formylated initiator methionine before it can be hydrolyzed.</text>
</comment>
<comment type="caution">
    <text evidence="9">The sequence shown here is derived from an EMBL/GenBank/DDBJ whole genome shotgun (WGS) entry which is preliminary data.</text>
</comment>
<feature type="binding site" evidence="6">
    <location>
        <position position="93"/>
    </location>
    <ligand>
        <name>a divalent metal cation</name>
        <dbReference type="ChEBI" id="CHEBI:60240"/>
        <label>1</label>
    </ligand>
</feature>
<dbReference type="InterPro" id="IPR000994">
    <property type="entry name" value="Pept_M24"/>
</dbReference>
<evidence type="ECO:0000256" key="5">
    <source>
        <dbReference type="ARBA" id="ARBA00022801"/>
    </source>
</evidence>
<dbReference type="Gene3D" id="3.90.230.10">
    <property type="entry name" value="Creatinase/methionine aminopeptidase superfamily"/>
    <property type="match status" value="1"/>
</dbReference>
<dbReference type="PRINTS" id="PR00599">
    <property type="entry name" value="MAPEPTIDASE"/>
</dbReference>
<evidence type="ECO:0000256" key="1">
    <source>
        <dbReference type="ARBA" id="ARBA00002521"/>
    </source>
</evidence>
<evidence type="ECO:0000313" key="10">
    <source>
        <dbReference type="Proteomes" id="UP000033866"/>
    </source>
</evidence>
<feature type="binding site" evidence="6">
    <location>
        <position position="104"/>
    </location>
    <ligand>
        <name>a divalent metal cation</name>
        <dbReference type="ChEBI" id="CHEBI:60240"/>
        <label>1</label>
    </ligand>
</feature>
<feature type="binding site" evidence="6">
    <location>
        <position position="104"/>
    </location>
    <ligand>
        <name>a divalent metal cation</name>
        <dbReference type="ChEBI" id="CHEBI:60240"/>
        <label>2</label>
        <note>catalytic</note>
    </ligand>
</feature>
<dbReference type="SUPFAM" id="SSF55920">
    <property type="entry name" value="Creatinase/aminopeptidase"/>
    <property type="match status" value="1"/>
</dbReference>
<feature type="binding site" evidence="6">
    <location>
        <position position="231"/>
    </location>
    <ligand>
        <name>a divalent metal cation</name>
        <dbReference type="ChEBI" id="CHEBI:60240"/>
        <label>2</label>
        <note>catalytic</note>
    </ligand>
</feature>
<evidence type="ECO:0000256" key="4">
    <source>
        <dbReference type="ARBA" id="ARBA00022723"/>
    </source>
</evidence>
<dbReference type="HAMAP" id="MF_01974">
    <property type="entry name" value="MetAP_1"/>
    <property type="match status" value="1"/>
</dbReference>
<dbReference type="GO" id="GO:0004239">
    <property type="term" value="F:initiator methionyl aminopeptidase activity"/>
    <property type="evidence" value="ECO:0007669"/>
    <property type="project" value="UniProtKB-UniRule"/>
</dbReference>
<dbReference type="InterPro" id="IPR036005">
    <property type="entry name" value="Creatinase/aminopeptidase-like"/>
</dbReference>
<reference evidence="9 10" key="1">
    <citation type="journal article" date="2015" name="Nature">
        <title>rRNA introns, odd ribosomes, and small enigmatic genomes across a large radiation of phyla.</title>
        <authorList>
            <person name="Brown C.T."/>
            <person name="Hug L.A."/>
            <person name="Thomas B.C."/>
            <person name="Sharon I."/>
            <person name="Castelle C.J."/>
            <person name="Singh A."/>
            <person name="Wilkins M.J."/>
            <person name="Williams K.H."/>
            <person name="Banfield J.F."/>
        </authorList>
    </citation>
    <scope>NUCLEOTIDE SEQUENCE [LARGE SCALE GENOMIC DNA]</scope>
</reference>
<feature type="binding site" evidence="6">
    <location>
        <position position="167"/>
    </location>
    <ligand>
        <name>a divalent metal cation</name>
        <dbReference type="ChEBI" id="CHEBI:60240"/>
        <label>2</label>
        <note>catalytic</note>
    </ligand>
</feature>
<proteinExistence type="inferred from homology"/>
<comment type="subunit">
    <text evidence="6">Monomer.</text>
</comment>
<evidence type="ECO:0000256" key="2">
    <source>
        <dbReference type="ARBA" id="ARBA00022438"/>
    </source>
</evidence>
<dbReference type="GO" id="GO:0005829">
    <property type="term" value="C:cytosol"/>
    <property type="evidence" value="ECO:0007669"/>
    <property type="project" value="TreeGrafter"/>
</dbReference>
<dbReference type="PANTHER" id="PTHR43330">
    <property type="entry name" value="METHIONINE AMINOPEPTIDASE"/>
    <property type="match status" value="1"/>
</dbReference>
<feature type="binding site" evidence="6">
    <location>
        <position position="231"/>
    </location>
    <ligand>
        <name>a divalent metal cation</name>
        <dbReference type="ChEBI" id="CHEBI:60240"/>
        <label>1</label>
    </ligand>
</feature>
<feature type="binding site" evidence="6">
    <location>
        <position position="174"/>
    </location>
    <ligand>
        <name>substrate</name>
    </ligand>
</feature>
<dbReference type="NCBIfam" id="TIGR00500">
    <property type="entry name" value="met_pdase_I"/>
    <property type="match status" value="1"/>
</dbReference>
<evidence type="ECO:0000259" key="8">
    <source>
        <dbReference type="Pfam" id="PF00557"/>
    </source>
</evidence>
<keyword evidence="2 6" id="KW-0031">Aminopeptidase</keyword>
<evidence type="ECO:0000256" key="6">
    <source>
        <dbReference type="HAMAP-Rule" id="MF_01974"/>
    </source>
</evidence>
<feature type="domain" description="Peptidase M24" evidence="8">
    <location>
        <begin position="11"/>
        <end position="237"/>
    </location>
</feature>
<dbReference type="Proteomes" id="UP000033866">
    <property type="component" value="Unassembled WGS sequence"/>
</dbReference>
<dbReference type="GO" id="GO:0006508">
    <property type="term" value="P:proteolysis"/>
    <property type="evidence" value="ECO:0007669"/>
    <property type="project" value="UniProtKB-KW"/>
</dbReference>
<accession>A0A0G0BK76</accession>
<protein>
    <recommendedName>
        <fullName evidence="6 7">Methionine aminopeptidase</fullName>
        <shortName evidence="6">MAP</shortName>
        <shortName evidence="6">MetAP</shortName>
        <ecNumber evidence="6 7">3.4.11.18</ecNumber>
    </recommendedName>
    <alternativeName>
        <fullName evidence="6">Peptidase M</fullName>
    </alternativeName>
</protein>
<dbReference type="EMBL" id="LBPV01000055">
    <property type="protein sequence ID" value="KKP64041.1"/>
    <property type="molecule type" value="Genomic_DNA"/>
</dbReference>
<dbReference type="GO" id="GO:0046872">
    <property type="term" value="F:metal ion binding"/>
    <property type="evidence" value="ECO:0007669"/>
    <property type="project" value="UniProtKB-UniRule"/>
</dbReference>
<dbReference type="InterPro" id="IPR002467">
    <property type="entry name" value="Pept_M24A_MAP1"/>
</dbReference>
<feature type="binding site" evidence="6">
    <location>
        <position position="76"/>
    </location>
    <ligand>
        <name>substrate</name>
    </ligand>
</feature>
<organism evidence="9 10">
    <name type="scientific">candidate division WS6 bacterium GW2011_GWE1_34_7</name>
    <dbReference type="NCBI Taxonomy" id="1619093"/>
    <lineage>
        <taxon>Bacteria</taxon>
        <taxon>Candidatus Dojkabacteria</taxon>
    </lineage>
</organism>
<dbReference type="Pfam" id="PF00557">
    <property type="entry name" value="Peptidase_M24"/>
    <property type="match status" value="1"/>
</dbReference>
<keyword evidence="4 6" id="KW-0479">Metal-binding</keyword>
<keyword evidence="5 6" id="KW-0378">Hydrolase</keyword>
<evidence type="ECO:0000256" key="7">
    <source>
        <dbReference type="RuleBase" id="RU003653"/>
    </source>
</evidence>
<comment type="catalytic activity">
    <reaction evidence="6 7">
        <text>Release of N-terminal amino acids, preferentially methionine, from peptides and arylamides.</text>
        <dbReference type="EC" id="3.4.11.18"/>
    </reaction>
</comment>
<gene>
    <name evidence="6" type="primary">map</name>
    <name evidence="9" type="ORF">UR61_C0055G0003</name>
</gene>
<evidence type="ECO:0000256" key="3">
    <source>
        <dbReference type="ARBA" id="ARBA00022670"/>
    </source>
</evidence>
<sequence>MVIKRAKEEKILREAADISVEILSKLRDSIKEGMTTLDIDIYAGELCKEYGVKPAFKEVEDYHFNTCISIDDVAVHGLPSDYILKRGDLISIDFGIVYKGYMTDHCWTWCVGQPDAKKMKLLESGRRAVENAMEKAVVGNRTGDLGFEMEDEAKSNGFNILKVFVGHGIGKGLHEYPDIPAFGKRGTGELLVDGMVICVECQVVDDTGKVYTDKDGWSARTERGGDSVMFEYMVIVRKDSPVILTDTRDWGMVV</sequence>
<evidence type="ECO:0000313" key="9">
    <source>
        <dbReference type="EMBL" id="KKP64041.1"/>
    </source>
</evidence>
<keyword evidence="3 6" id="KW-0645">Protease</keyword>
<feature type="binding site" evidence="6">
    <location>
        <position position="200"/>
    </location>
    <ligand>
        <name>a divalent metal cation</name>
        <dbReference type="ChEBI" id="CHEBI:60240"/>
        <label>2</label>
        <note>catalytic</note>
    </ligand>
</feature>
<comment type="similarity">
    <text evidence="6">Belongs to the peptidase M24A family. Methionine aminopeptidase type 1 subfamily.</text>
</comment>
<dbReference type="GO" id="GO:0070006">
    <property type="term" value="F:metalloaminopeptidase activity"/>
    <property type="evidence" value="ECO:0007669"/>
    <property type="project" value="UniProtKB-UniRule"/>
</dbReference>
<dbReference type="AlphaFoldDB" id="A0A0G0BK76"/>
<name>A0A0G0BK76_9BACT</name>
<dbReference type="PANTHER" id="PTHR43330:SF17">
    <property type="entry name" value="METHIONINE AMINOPEPTIDASE"/>
    <property type="match status" value="1"/>
</dbReference>
<comment type="cofactor">
    <cofactor evidence="6">
        <name>Co(2+)</name>
        <dbReference type="ChEBI" id="CHEBI:48828"/>
    </cofactor>
    <cofactor evidence="6">
        <name>Zn(2+)</name>
        <dbReference type="ChEBI" id="CHEBI:29105"/>
    </cofactor>
    <cofactor evidence="6">
        <name>Mn(2+)</name>
        <dbReference type="ChEBI" id="CHEBI:29035"/>
    </cofactor>
    <cofactor evidence="6">
        <name>Fe(2+)</name>
        <dbReference type="ChEBI" id="CHEBI:29033"/>
    </cofactor>
    <text evidence="6">Binds 2 divalent metal cations per subunit. Has a high-affinity and a low affinity metal-binding site. The true nature of the physiological cofactor is under debate. The enzyme is active with cobalt, zinc, manganese or divalent iron ions. Most likely, methionine aminopeptidases function as mononuclear Fe(2+)-metalloproteases under physiological conditions, and the catalytically relevant metal-binding site has been assigned to the histidine-containing high-affinity site.</text>
</comment>